<comment type="function">
    <text evidence="2">Catalyzes the hydrolysis of 5-hydroxyisourate (HIU) to 2-oxo-4-hydroxy-4-carboxy-5-ureidoimidazoline (OHCU).</text>
</comment>
<evidence type="ECO:0000313" key="12">
    <source>
        <dbReference type="Proteomes" id="UP001247805"/>
    </source>
</evidence>
<evidence type="ECO:0000256" key="8">
    <source>
        <dbReference type="ARBA" id="ARBA00022801"/>
    </source>
</evidence>
<dbReference type="InterPro" id="IPR000895">
    <property type="entry name" value="Transthyretin/HIU_hydrolase"/>
</dbReference>
<evidence type="ECO:0000256" key="7">
    <source>
        <dbReference type="ARBA" id="ARBA00022631"/>
    </source>
</evidence>
<dbReference type="SUPFAM" id="SSF49472">
    <property type="entry name" value="Transthyretin (synonym: prealbumin)"/>
    <property type="match status" value="1"/>
</dbReference>
<dbReference type="Gene3D" id="2.60.40.180">
    <property type="entry name" value="Transthyretin/hydroxyisourate hydrolase domain"/>
    <property type="match status" value="1"/>
</dbReference>
<dbReference type="Proteomes" id="UP001247805">
    <property type="component" value="Unassembled WGS sequence"/>
</dbReference>
<evidence type="ECO:0000256" key="3">
    <source>
        <dbReference type="ARBA" id="ARBA00009850"/>
    </source>
</evidence>
<evidence type="ECO:0000256" key="9">
    <source>
        <dbReference type="RuleBase" id="RU361270"/>
    </source>
</evidence>
<dbReference type="InterPro" id="IPR023416">
    <property type="entry name" value="Transthyretin/HIU_hydrolase_d"/>
</dbReference>
<organism evidence="11 12">
    <name type="scientific">Paraglaciecola aquimarina</name>
    <dbReference type="NCBI Taxonomy" id="1235557"/>
    <lineage>
        <taxon>Bacteria</taxon>
        <taxon>Pseudomonadati</taxon>
        <taxon>Pseudomonadota</taxon>
        <taxon>Gammaproteobacteria</taxon>
        <taxon>Alteromonadales</taxon>
        <taxon>Alteromonadaceae</taxon>
        <taxon>Paraglaciecola</taxon>
    </lineage>
</organism>
<comment type="caution">
    <text evidence="11">The sequence shown here is derived from an EMBL/GenBank/DDBJ whole genome shotgun (WGS) entry which is preliminary data.</text>
</comment>
<reference evidence="11 12" key="1">
    <citation type="submission" date="2023-10" db="EMBL/GenBank/DDBJ databases">
        <title>Glaciecola aquimarina strain GGW-M5 nov., isolated from a coastal seawater.</title>
        <authorList>
            <person name="Bayburt H."/>
            <person name="Kim J.M."/>
            <person name="Choi B.J."/>
            <person name="Jeon C.O."/>
        </authorList>
    </citation>
    <scope>NUCLEOTIDE SEQUENCE [LARGE SCALE GENOMIC DNA]</scope>
    <source>
        <strain evidence="11 12">KCTC 32108</strain>
    </source>
</reference>
<evidence type="ECO:0000256" key="1">
    <source>
        <dbReference type="ARBA" id="ARBA00001043"/>
    </source>
</evidence>
<name>A0ABU3SYF8_9ALTE</name>
<dbReference type="PANTHER" id="PTHR10395:SF7">
    <property type="entry name" value="5-HYDROXYISOURATE HYDROLASE"/>
    <property type="match status" value="1"/>
</dbReference>
<keyword evidence="7 9" id="KW-0659">Purine metabolism</keyword>
<proteinExistence type="inferred from homology"/>
<evidence type="ECO:0000256" key="6">
    <source>
        <dbReference type="ARBA" id="ARBA00017539"/>
    </source>
</evidence>
<dbReference type="PANTHER" id="PTHR10395">
    <property type="entry name" value="URICASE AND TRANSTHYRETIN-RELATED"/>
    <property type="match status" value="1"/>
</dbReference>
<dbReference type="InterPro" id="IPR014306">
    <property type="entry name" value="Hydroxyisourate_hydrolase"/>
</dbReference>
<dbReference type="InterPro" id="IPR036817">
    <property type="entry name" value="Transthyretin/HIU_hydrolase_sf"/>
</dbReference>
<evidence type="ECO:0000256" key="4">
    <source>
        <dbReference type="ARBA" id="ARBA00011881"/>
    </source>
</evidence>
<feature type="domain" description="Transthyretin/hydroxyisourate hydrolase" evidence="10">
    <location>
        <begin position="6"/>
        <end position="116"/>
    </location>
</feature>
<keyword evidence="12" id="KW-1185">Reference proteome</keyword>
<dbReference type="PRINTS" id="PR00189">
    <property type="entry name" value="TRNSTHYRETIN"/>
</dbReference>
<dbReference type="EC" id="3.5.2.17" evidence="5 9"/>
<dbReference type="InterPro" id="IPR023418">
    <property type="entry name" value="Thyroxine_BS"/>
</dbReference>
<dbReference type="NCBIfam" id="TIGR02962">
    <property type="entry name" value="hdxy_isourate"/>
    <property type="match status" value="1"/>
</dbReference>
<evidence type="ECO:0000259" key="10">
    <source>
        <dbReference type="Pfam" id="PF00576"/>
    </source>
</evidence>
<evidence type="ECO:0000256" key="5">
    <source>
        <dbReference type="ARBA" id="ARBA00012609"/>
    </source>
</evidence>
<protein>
    <recommendedName>
        <fullName evidence="6 9">5-hydroxyisourate hydrolase</fullName>
        <shortName evidence="9">HIU hydrolase</shortName>
        <shortName evidence="9">HIUHase</shortName>
        <ecNumber evidence="5 9">3.5.2.17</ecNumber>
    </recommendedName>
</protein>
<dbReference type="CDD" id="cd05822">
    <property type="entry name" value="TLP_HIUase"/>
    <property type="match status" value="1"/>
</dbReference>
<comment type="catalytic activity">
    <reaction evidence="1 9">
        <text>5-hydroxyisourate + H2O = 5-hydroxy-2-oxo-4-ureido-2,5-dihydro-1H-imidazole-5-carboxylate + H(+)</text>
        <dbReference type="Rhea" id="RHEA:23736"/>
        <dbReference type="ChEBI" id="CHEBI:15377"/>
        <dbReference type="ChEBI" id="CHEBI:15378"/>
        <dbReference type="ChEBI" id="CHEBI:18072"/>
        <dbReference type="ChEBI" id="CHEBI:58639"/>
        <dbReference type="EC" id="3.5.2.17"/>
    </reaction>
</comment>
<keyword evidence="8 9" id="KW-0378">Hydrolase</keyword>
<evidence type="ECO:0000256" key="2">
    <source>
        <dbReference type="ARBA" id="ARBA00002704"/>
    </source>
</evidence>
<dbReference type="EMBL" id="JAWDIO010000002">
    <property type="protein sequence ID" value="MDU0355049.1"/>
    <property type="molecule type" value="Genomic_DNA"/>
</dbReference>
<accession>A0ABU3SYF8</accession>
<dbReference type="Pfam" id="PF00576">
    <property type="entry name" value="Transthyretin"/>
    <property type="match status" value="1"/>
</dbReference>
<dbReference type="PROSITE" id="PS00768">
    <property type="entry name" value="TRANSTHYRETIN_1"/>
    <property type="match status" value="1"/>
</dbReference>
<dbReference type="RefSeq" id="WP_316026606.1">
    <property type="nucleotide sequence ID" value="NZ_JAWDIO010000002.1"/>
</dbReference>
<comment type="similarity">
    <text evidence="3 9">Belongs to the transthyretin family. 5-hydroxyisourate hydrolase subfamily.</text>
</comment>
<sequence>MSRSPITTHVLDTSSGIPAKDIAITLSKFIGGAWLEIGTGTTNNDGRVTEWQAINDRKIDIEHGTYKLVFNLAQYFEKQDLKVFYPSAEITFCLSDDRHHHIPLLLSQHGYSTYRGS</sequence>
<evidence type="ECO:0000313" key="11">
    <source>
        <dbReference type="EMBL" id="MDU0355049.1"/>
    </source>
</evidence>
<dbReference type="GO" id="GO:0033971">
    <property type="term" value="F:hydroxyisourate hydrolase activity"/>
    <property type="evidence" value="ECO:0007669"/>
    <property type="project" value="UniProtKB-EC"/>
</dbReference>
<comment type="subunit">
    <text evidence="4 9">Homotetramer.</text>
</comment>
<gene>
    <name evidence="11" type="primary">uraH</name>
    <name evidence="11" type="ORF">RS130_15105</name>
</gene>